<organism evidence="4 6">
    <name type="scientific">Humibacillus xanthopallidus</name>
    <dbReference type="NCBI Taxonomy" id="412689"/>
    <lineage>
        <taxon>Bacteria</taxon>
        <taxon>Bacillati</taxon>
        <taxon>Actinomycetota</taxon>
        <taxon>Actinomycetes</taxon>
        <taxon>Micrococcales</taxon>
        <taxon>Intrasporangiaceae</taxon>
        <taxon>Humibacillus</taxon>
    </lineage>
</organism>
<keyword evidence="4" id="KW-0808">Transferase</keyword>
<dbReference type="Gene3D" id="3.40.50.2020">
    <property type="match status" value="1"/>
</dbReference>
<dbReference type="InterPro" id="IPR051910">
    <property type="entry name" value="ComF/GntX_DNA_util-trans"/>
</dbReference>
<protein>
    <submittedName>
        <fullName evidence="4">Putative amidophosphoribosyltransferase</fullName>
    </submittedName>
</protein>
<gene>
    <name evidence="4" type="ORF">FHX52_0009</name>
    <name evidence="5" type="ORF">FHX52_0010</name>
    <name evidence="3" type="ORF">FHX52_3639</name>
</gene>
<evidence type="ECO:0000313" key="6">
    <source>
        <dbReference type="Proteomes" id="UP000320085"/>
    </source>
</evidence>
<dbReference type="Proteomes" id="UP000320085">
    <property type="component" value="Unassembled WGS sequence"/>
</dbReference>
<evidence type="ECO:0000313" key="3">
    <source>
        <dbReference type="EMBL" id="TQN46907.1"/>
    </source>
</evidence>
<dbReference type="PANTHER" id="PTHR47505">
    <property type="entry name" value="DNA UTILIZATION PROTEIN YHGH"/>
    <property type="match status" value="1"/>
</dbReference>
<evidence type="ECO:0000259" key="2">
    <source>
        <dbReference type="Pfam" id="PF00156"/>
    </source>
</evidence>
<evidence type="ECO:0000256" key="1">
    <source>
        <dbReference type="ARBA" id="ARBA00008007"/>
    </source>
</evidence>
<dbReference type="Pfam" id="PF00156">
    <property type="entry name" value="Pribosyltran"/>
    <property type="match status" value="1"/>
</dbReference>
<comment type="caution">
    <text evidence="4">The sequence shown here is derived from an EMBL/GenBank/DDBJ whole genome shotgun (WGS) entry which is preliminary data.</text>
</comment>
<proteinExistence type="inferred from homology"/>
<keyword evidence="4" id="KW-0328">Glycosyltransferase</keyword>
<dbReference type="RefSeq" id="WP_141818837.1">
    <property type="nucleotide sequence ID" value="NZ_BAAAQC010000012.1"/>
</dbReference>
<dbReference type="AlphaFoldDB" id="A0A543PS75"/>
<dbReference type="EMBL" id="VFQF01000001">
    <property type="protein sequence ID" value="TQN46921.1"/>
    <property type="molecule type" value="Genomic_DNA"/>
</dbReference>
<dbReference type="PANTHER" id="PTHR47505:SF1">
    <property type="entry name" value="DNA UTILIZATION PROTEIN YHGH"/>
    <property type="match status" value="1"/>
</dbReference>
<dbReference type="OrthoDB" id="5244859at2"/>
<name>A0A543PS75_9MICO</name>
<dbReference type="InterPro" id="IPR000836">
    <property type="entry name" value="PRTase_dom"/>
</dbReference>
<dbReference type="InterPro" id="IPR029057">
    <property type="entry name" value="PRTase-like"/>
</dbReference>
<sequence>MLQPLASRLVDLVLPTECAACHRPGTRWCARCDLALQRLELGPDPVPVRPRPLPPSMPPTHAVVAYADPVRAAVSAWKDADRRDLVAVLGPLLDRSVQAALDAAGWGERPVVVVPAPSSAGAQRRRGDAPLLDLATWVGRQPRHSRLRVVPALRQVRRVADQSGLNIAERRRNLAGAMAVNPMWHNVIRDRYVMVVDDVVTTGATLAEAARALRRAGAVQVVGASLAATQRHEKV</sequence>
<dbReference type="EMBL" id="VFQF01000002">
    <property type="protein sequence ID" value="TQN46907.1"/>
    <property type="molecule type" value="Genomic_DNA"/>
</dbReference>
<dbReference type="SUPFAM" id="SSF53271">
    <property type="entry name" value="PRTase-like"/>
    <property type="match status" value="1"/>
</dbReference>
<dbReference type="GO" id="GO:0016757">
    <property type="term" value="F:glycosyltransferase activity"/>
    <property type="evidence" value="ECO:0007669"/>
    <property type="project" value="UniProtKB-KW"/>
</dbReference>
<comment type="similarity">
    <text evidence="1">Belongs to the ComF/GntX family.</text>
</comment>
<evidence type="ECO:0000313" key="4">
    <source>
        <dbReference type="EMBL" id="TQN46920.1"/>
    </source>
</evidence>
<dbReference type="EMBL" id="VFQF01000001">
    <property type="protein sequence ID" value="TQN46920.1"/>
    <property type="molecule type" value="Genomic_DNA"/>
</dbReference>
<accession>A0A543PS75</accession>
<feature type="domain" description="Phosphoribosyltransferase" evidence="2">
    <location>
        <begin position="186"/>
        <end position="227"/>
    </location>
</feature>
<evidence type="ECO:0000313" key="5">
    <source>
        <dbReference type="EMBL" id="TQN46921.1"/>
    </source>
</evidence>
<reference evidence="4 6" key="1">
    <citation type="submission" date="2019-06" db="EMBL/GenBank/DDBJ databases">
        <title>Sequencing the genomes of 1000 actinobacteria strains.</title>
        <authorList>
            <person name="Klenk H.-P."/>
        </authorList>
    </citation>
    <scope>NUCLEOTIDE SEQUENCE [LARGE SCALE GENOMIC DNA]</scope>
    <source>
        <strain evidence="4 6">DSM 21776</strain>
    </source>
</reference>